<reference evidence="1 2" key="1">
    <citation type="journal article" date="2018" name="Nat. Genet.">
        <title>The Rosa genome provides new insights in the design of modern roses.</title>
        <authorList>
            <person name="Bendahmane M."/>
        </authorList>
    </citation>
    <scope>NUCLEOTIDE SEQUENCE [LARGE SCALE GENOMIC DNA]</scope>
    <source>
        <strain evidence="2">cv. Old Blush</strain>
    </source>
</reference>
<dbReference type="Proteomes" id="UP000238479">
    <property type="component" value="Chromosome 5"/>
</dbReference>
<protein>
    <submittedName>
        <fullName evidence="1">Uncharacterized protein</fullName>
    </submittedName>
</protein>
<accession>A0A2P6QGK3</accession>
<comment type="caution">
    <text evidence="1">The sequence shown here is derived from an EMBL/GenBank/DDBJ whole genome shotgun (WGS) entry which is preliminary data.</text>
</comment>
<evidence type="ECO:0000313" key="2">
    <source>
        <dbReference type="Proteomes" id="UP000238479"/>
    </source>
</evidence>
<sequence length="70" mass="7538">MWVGSFEVRKRGQCFEELKIGQTIGFGRRVAGILVVEGPPWIGGALRFESAVVGCLWWGGGLVRCRGSGG</sequence>
<dbReference type="EMBL" id="PDCK01000043">
    <property type="protein sequence ID" value="PRQ33304.1"/>
    <property type="molecule type" value="Genomic_DNA"/>
</dbReference>
<name>A0A2P6QGK3_ROSCH</name>
<dbReference type="Gramene" id="PRQ33304">
    <property type="protein sequence ID" value="PRQ33304"/>
    <property type="gene ID" value="RchiOBHm_Chr5g0056111"/>
</dbReference>
<keyword evidence="2" id="KW-1185">Reference proteome</keyword>
<proteinExistence type="predicted"/>
<dbReference type="AlphaFoldDB" id="A0A2P6QGK3"/>
<organism evidence="1 2">
    <name type="scientific">Rosa chinensis</name>
    <name type="common">China rose</name>
    <dbReference type="NCBI Taxonomy" id="74649"/>
    <lineage>
        <taxon>Eukaryota</taxon>
        <taxon>Viridiplantae</taxon>
        <taxon>Streptophyta</taxon>
        <taxon>Embryophyta</taxon>
        <taxon>Tracheophyta</taxon>
        <taxon>Spermatophyta</taxon>
        <taxon>Magnoliopsida</taxon>
        <taxon>eudicotyledons</taxon>
        <taxon>Gunneridae</taxon>
        <taxon>Pentapetalae</taxon>
        <taxon>rosids</taxon>
        <taxon>fabids</taxon>
        <taxon>Rosales</taxon>
        <taxon>Rosaceae</taxon>
        <taxon>Rosoideae</taxon>
        <taxon>Rosoideae incertae sedis</taxon>
        <taxon>Rosa</taxon>
    </lineage>
</organism>
<evidence type="ECO:0000313" key="1">
    <source>
        <dbReference type="EMBL" id="PRQ33304.1"/>
    </source>
</evidence>
<gene>
    <name evidence="1" type="ORF">RchiOBHm_Chr5g0056111</name>
</gene>